<keyword evidence="2" id="KW-1185">Reference proteome</keyword>
<dbReference type="EMBL" id="NHYD01003058">
    <property type="protein sequence ID" value="PPQ83038.1"/>
    <property type="molecule type" value="Genomic_DNA"/>
</dbReference>
<evidence type="ECO:0000313" key="2">
    <source>
        <dbReference type="Proteomes" id="UP000283269"/>
    </source>
</evidence>
<proteinExistence type="predicted"/>
<protein>
    <submittedName>
        <fullName evidence="1">Uncharacterized protein</fullName>
    </submittedName>
</protein>
<dbReference type="AlphaFoldDB" id="A0A409WX01"/>
<dbReference type="Proteomes" id="UP000283269">
    <property type="component" value="Unassembled WGS sequence"/>
</dbReference>
<reference evidence="1 2" key="1">
    <citation type="journal article" date="2018" name="Evol. Lett.">
        <title>Horizontal gene cluster transfer increased hallucinogenic mushroom diversity.</title>
        <authorList>
            <person name="Reynolds H.T."/>
            <person name="Vijayakumar V."/>
            <person name="Gluck-Thaler E."/>
            <person name="Korotkin H.B."/>
            <person name="Matheny P.B."/>
            <person name="Slot J.C."/>
        </authorList>
    </citation>
    <scope>NUCLEOTIDE SEQUENCE [LARGE SCALE GENOMIC DNA]</scope>
    <source>
        <strain evidence="1 2">2631</strain>
    </source>
</reference>
<comment type="caution">
    <text evidence="1">The sequence shown here is derived from an EMBL/GenBank/DDBJ whole genome shotgun (WGS) entry which is preliminary data.</text>
</comment>
<accession>A0A409WX01</accession>
<sequence length="103" mass="12015">MMKISTFLTKCKLMRTPTCLQYHLCQHNPLCPLCPHLAQGVRLEKLLLMLLMLSPPTLILRTKKTSFTSRGLQPFTNIFNILKRPMFCNPKRCKNSHSWPLFL</sequence>
<name>A0A409WX01_PSICY</name>
<dbReference type="InParanoid" id="A0A409WX01"/>
<evidence type="ECO:0000313" key="1">
    <source>
        <dbReference type="EMBL" id="PPQ83038.1"/>
    </source>
</evidence>
<organism evidence="1 2">
    <name type="scientific">Psilocybe cyanescens</name>
    <dbReference type="NCBI Taxonomy" id="93625"/>
    <lineage>
        <taxon>Eukaryota</taxon>
        <taxon>Fungi</taxon>
        <taxon>Dikarya</taxon>
        <taxon>Basidiomycota</taxon>
        <taxon>Agaricomycotina</taxon>
        <taxon>Agaricomycetes</taxon>
        <taxon>Agaricomycetidae</taxon>
        <taxon>Agaricales</taxon>
        <taxon>Agaricineae</taxon>
        <taxon>Strophariaceae</taxon>
        <taxon>Psilocybe</taxon>
    </lineage>
</organism>
<gene>
    <name evidence="1" type="ORF">CVT25_005281</name>
</gene>